<feature type="region of interest" description="Disordered" evidence="1">
    <location>
        <begin position="150"/>
        <end position="179"/>
    </location>
</feature>
<sequence length="299" mass="35565">MGMKHWNCTVLREEMLKLTGDFKLALVLDQMIYWSQRVSDFKAYMNEERARSEGEACEGEAGWIFKKAEELVEEFMVNVSPKAMRAYLKEFVHHGWLEERNNQKIRWDHTKQYRVSLVKIQADLEVLGYYLKDYREAFWQCGEQVLQDVEPESSVEKPEGENSLPHTPSPRSKEPRSLTIPKITSKTIQKTTSERVPYRAIIQYLNEKTMKTFRETNRLTRKLIKERWDEGYRMDAFVFVIDQKTKEWLGDERMDTYLRPKTLFSEHFENYVNENRQPEGLPGDLAFEKLLNELDEKVV</sequence>
<name>A0A3M7TND2_9BACI</name>
<evidence type="ECO:0000313" key="3">
    <source>
        <dbReference type="EMBL" id="RNA66626.1"/>
    </source>
</evidence>
<evidence type="ECO:0000256" key="1">
    <source>
        <dbReference type="SAM" id="MobiDB-lite"/>
    </source>
</evidence>
<dbReference type="NCBIfam" id="TIGR02220">
    <property type="entry name" value="phg_TIGR02220"/>
    <property type="match status" value="1"/>
</dbReference>
<dbReference type="EMBL" id="RHIB01000003">
    <property type="protein sequence ID" value="RNA66626.1"/>
    <property type="molecule type" value="Genomic_DNA"/>
</dbReference>
<dbReference type="AlphaFoldDB" id="A0A3M7TND2"/>
<protein>
    <recommendedName>
        <fullName evidence="2">Phage conserved hypothetical protein C-terminal domain-containing protein</fullName>
    </recommendedName>
</protein>
<feature type="domain" description="Phage conserved hypothetical protein C-terminal" evidence="2">
    <location>
        <begin position="201"/>
        <end position="273"/>
    </location>
</feature>
<evidence type="ECO:0000259" key="2">
    <source>
        <dbReference type="Pfam" id="PF09524"/>
    </source>
</evidence>
<dbReference type="Pfam" id="PF09524">
    <property type="entry name" value="Phg_2220_C"/>
    <property type="match status" value="1"/>
</dbReference>
<dbReference type="OrthoDB" id="1258529at2"/>
<reference evidence="3 4" key="1">
    <citation type="submission" date="2018-10" db="EMBL/GenBank/DDBJ databases">
        <title>Bacillus Keqinensis sp. nov., a moderately halophilic bacterium isolated from a saline-alkaline lake.</title>
        <authorList>
            <person name="Wang H."/>
        </authorList>
    </citation>
    <scope>NUCLEOTIDE SEQUENCE [LARGE SCALE GENOMIC DNA]</scope>
    <source>
        <strain evidence="3 4">KQ-3</strain>
    </source>
</reference>
<comment type="caution">
    <text evidence="3">The sequence shown here is derived from an EMBL/GenBank/DDBJ whole genome shotgun (WGS) entry which is preliminary data.</text>
</comment>
<keyword evidence="4" id="KW-1185">Reference proteome</keyword>
<evidence type="ECO:0000313" key="4">
    <source>
        <dbReference type="Proteomes" id="UP000278746"/>
    </source>
</evidence>
<gene>
    <name evidence="3" type="ORF">EBO34_15515</name>
</gene>
<organism evidence="3 4">
    <name type="scientific">Alteribacter keqinensis</name>
    <dbReference type="NCBI Taxonomy" id="2483800"/>
    <lineage>
        <taxon>Bacteria</taxon>
        <taxon>Bacillati</taxon>
        <taxon>Bacillota</taxon>
        <taxon>Bacilli</taxon>
        <taxon>Bacillales</taxon>
        <taxon>Bacillaceae</taxon>
        <taxon>Alteribacter</taxon>
    </lineage>
</organism>
<dbReference type="Proteomes" id="UP000278746">
    <property type="component" value="Unassembled WGS sequence"/>
</dbReference>
<proteinExistence type="predicted"/>
<accession>A0A3M7TND2</accession>
<dbReference type="InterPro" id="IPR011741">
    <property type="entry name" value="Phg_2220_C"/>
</dbReference>
<dbReference type="RefSeq" id="WP_122900257.1">
    <property type="nucleotide sequence ID" value="NZ_RHIB01000003.1"/>
</dbReference>